<protein>
    <submittedName>
        <fullName evidence="1">Uncharacterized protein</fullName>
    </submittedName>
</protein>
<sequence length="59" mass="6234">GVRLAGTQNVVVVVVVVVGTQIVDMLTGRCILGAVGTQMVEMLMVEMLMRTRSGVDEDG</sequence>
<dbReference type="EMBL" id="LXQA010318889">
    <property type="protein sequence ID" value="MCI43550.1"/>
    <property type="molecule type" value="Genomic_DNA"/>
</dbReference>
<accession>A0A392S6E3</accession>
<comment type="caution">
    <text evidence="1">The sequence shown here is derived from an EMBL/GenBank/DDBJ whole genome shotgun (WGS) entry which is preliminary data.</text>
</comment>
<dbReference type="Proteomes" id="UP000265520">
    <property type="component" value="Unassembled WGS sequence"/>
</dbReference>
<feature type="non-terminal residue" evidence="1">
    <location>
        <position position="1"/>
    </location>
</feature>
<organism evidence="1 2">
    <name type="scientific">Trifolium medium</name>
    <dbReference type="NCBI Taxonomy" id="97028"/>
    <lineage>
        <taxon>Eukaryota</taxon>
        <taxon>Viridiplantae</taxon>
        <taxon>Streptophyta</taxon>
        <taxon>Embryophyta</taxon>
        <taxon>Tracheophyta</taxon>
        <taxon>Spermatophyta</taxon>
        <taxon>Magnoliopsida</taxon>
        <taxon>eudicotyledons</taxon>
        <taxon>Gunneridae</taxon>
        <taxon>Pentapetalae</taxon>
        <taxon>rosids</taxon>
        <taxon>fabids</taxon>
        <taxon>Fabales</taxon>
        <taxon>Fabaceae</taxon>
        <taxon>Papilionoideae</taxon>
        <taxon>50 kb inversion clade</taxon>
        <taxon>NPAAA clade</taxon>
        <taxon>Hologalegina</taxon>
        <taxon>IRL clade</taxon>
        <taxon>Trifolieae</taxon>
        <taxon>Trifolium</taxon>
    </lineage>
</organism>
<reference evidence="1 2" key="1">
    <citation type="journal article" date="2018" name="Front. Plant Sci.">
        <title>Red Clover (Trifolium pratense) and Zigzag Clover (T. medium) - A Picture of Genomic Similarities and Differences.</title>
        <authorList>
            <person name="Dluhosova J."/>
            <person name="Istvanek J."/>
            <person name="Nedelnik J."/>
            <person name="Repkova J."/>
        </authorList>
    </citation>
    <scope>NUCLEOTIDE SEQUENCE [LARGE SCALE GENOMIC DNA]</scope>
    <source>
        <strain evidence="2">cv. 10/8</strain>
        <tissue evidence="1">Leaf</tissue>
    </source>
</reference>
<dbReference type="AlphaFoldDB" id="A0A392S6E3"/>
<evidence type="ECO:0000313" key="1">
    <source>
        <dbReference type="EMBL" id="MCI43550.1"/>
    </source>
</evidence>
<keyword evidence="2" id="KW-1185">Reference proteome</keyword>
<proteinExistence type="predicted"/>
<name>A0A392S6E3_9FABA</name>
<evidence type="ECO:0000313" key="2">
    <source>
        <dbReference type="Proteomes" id="UP000265520"/>
    </source>
</evidence>